<keyword evidence="3" id="KW-1185">Reference proteome</keyword>
<dbReference type="Proteomes" id="UP001501594">
    <property type="component" value="Unassembled WGS sequence"/>
</dbReference>
<keyword evidence="1" id="KW-0812">Transmembrane</keyword>
<protein>
    <recommendedName>
        <fullName evidence="4">Integral membrane protein</fullName>
    </recommendedName>
</protein>
<sequence>MSSTTASGRPTTVTVSFIIWLVVVLANILSGIINLVSGGGSSSAASSVGTAPLVTGAIFAFVLAVVEVIIVFKMRDGRNWARIVLLILAILQIIGVGVGAASGGNAFGWIGGVAVIVATILMFVGGANGYFRRR</sequence>
<gene>
    <name evidence="2" type="ORF">GCM10022256_17050</name>
</gene>
<evidence type="ECO:0008006" key="4">
    <source>
        <dbReference type="Google" id="ProtNLM"/>
    </source>
</evidence>
<feature type="transmembrane region" description="Helical" evidence="1">
    <location>
        <begin position="83"/>
        <end position="101"/>
    </location>
</feature>
<keyword evidence="1" id="KW-1133">Transmembrane helix</keyword>
<feature type="transmembrane region" description="Helical" evidence="1">
    <location>
        <begin position="107"/>
        <end position="131"/>
    </location>
</feature>
<reference evidence="3" key="1">
    <citation type="journal article" date="2019" name="Int. J. Syst. Evol. Microbiol.">
        <title>The Global Catalogue of Microorganisms (GCM) 10K type strain sequencing project: providing services to taxonomists for standard genome sequencing and annotation.</title>
        <authorList>
            <consortium name="The Broad Institute Genomics Platform"/>
            <consortium name="The Broad Institute Genome Sequencing Center for Infectious Disease"/>
            <person name="Wu L."/>
            <person name="Ma J."/>
        </authorList>
    </citation>
    <scope>NUCLEOTIDE SEQUENCE [LARGE SCALE GENOMIC DNA]</scope>
    <source>
        <strain evidence="3">JCM 17442</strain>
    </source>
</reference>
<dbReference type="EMBL" id="BAABAU010000001">
    <property type="protein sequence ID" value="GAA4266093.1"/>
    <property type="molecule type" value="Genomic_DNA"/>
</dbReference>
<dbReference type="RefSeq" id="WP_344795014.1">
    <property type="nucleotide sequence ID" value="NZ_BAABAU010000001.1"/>
</dbReference>
<accession>A0ABP8E1N5</accession>
<feature type="transmembrane region" description="Helical" evidence="1">
    <location>
        <begin position="53"/>
        <end position="71"/>
    </location>
</feature>
<comment type="caution">
    <text evidence="2">The sequence shown here is derived from an EMBL/GenBank/DDBJ whole genome shotgun (WGS) entry which is preliminary data.</text>
</comment>
<keyword evidence="1" id="KW-0472">Membrane</keyword>
<organism evidence="2 3">
    <name type="scientific">Frondihabitans peucedani</name>
    <dbReference type="NCBI Taxonomy" id="598626"/>
    <lineage>
        <taxon>Bacteria</taxon>
        <taxon>Bacillati</taxon>
        <taxon>Actinomycetota</taxon>
        <taxon>Actinomycetes</taxon>
        <taxon>Micrococcales</taxon>
        <taxon>Microbacteriaceae</taxon>
        <taxon>Frondihabitans</taxon>
    </lineage>
</organism>
<evidence type="ECO:0000313" key="3">
    <source>
        <dbReference type="Proteomes" id="UP001501594"/>
    </source>
</evidence>
<name>A0ABP8E1N5_9MICO</name>
<evidence type="ECO:0000313" key="2">
    <source>
        <dbReference type="EMBL" id="GAA4266093.1"/>
    </source>
</evidence>
<proteinExistence type="predicted"/>
<evidence type="ECO:0000256" key="1">
    <source>
        <dbReference type="SAM" id="Phobius"/>
    </source>
</evidence>
<feature type="transmembrane region" description="Helical" evidence="1">
    <location>
        <begin position="12"/>
        <end position="33"/>
    </location>
</feature>